<keyword evidence="2" id="KW-1185">Reference proteome</keyword>
<name>A0A2U3N299_9GAMM</name>
<dbReference type="GO" id="GO:0003676">
    <property type="term" value="F:nucleic acid binding"/>
    <property type="evidence" value="ECO:0007669"/>
    <property type="project" value="InterPro"/>
</dbReference>
<dbReference type="Gene3D" id="3.30.420.10">
    <property type="entry name" value="Ribonuclease H-like superfamily/Ribonuclease H"/>
    <property type="match status" value="1"/>
</dbReference>
<dbReference type="InterPro" id="IPR012337">
    <property type="entry name" value="RNaseH-like_sf"/>
</dbReference>
<dbReference type="GO" id="GO:0016787">
    <property type="term" value="F:hydrolase activity"/>
    <property type="evidence" value="ECO:0007669"/>
    <property type="project" value="UniProtKB-KW"/>
</dbReference>
<dbReference type="SUPFAM" id="SSF53098">
    <property type="entry name" value="Ribonuclease H-like"/>
    <property type="match status" value="1"/>
</dbReference>
<dbReference type="AlphaFoldDB" id="A0A2U3N299"/>
<dbReference type="InParanoid" id="A0A2U3N299"/>
<dbReference type="EMBL" id="OOGT01000171">
    <property type="protein sequence ID" value="SPL71763.1"/>
    <property type="molecule type" value="Genomic_DNA"/>
</dbReference>
<keyword evidence="1" id="KW-0378">Hydrolase</keyword>
<protein>
    <submittedName>
        <fullName evidence="1">Exodeoxyribonuclease 10</fullName>
        <ecNumber evidence="1">3.1.11.-</ecNumber>
    </submittedName>
</protein>
<dbReference type="FunCoup" id="A0A2U3N299">
    <property type="interactions" value="15"/>
</dbReference>
<dbReference type="CDD" id="cd06127">
    <property type="entry name" value="DEDDh"/>
    <property type="match status" value="1"/>
</dbReference>
<dbReference type="RefSeq" id="WP_121975180.1">
    <property type="nucleotide sequence ID" value="NZ_OOGT01000171.1"/>
</dbReference>
<evidence type="ECO:0000313" key="1">
    <source>
        <dbReference type="EMBL" id="SPL71763.1"/>
    </source>
</evidence>
<dbReference type="EC" id="3.1.11.-" evidence="1"/>
<gene>
    <name evidence="1" type="primary">exoX_1</name>
    <name evidence="1" type="ORF">KPC_2941</name>
</gene>
<sequence length="225" mass="25513">MNAIILDTETHDLKGLPIEIAYVPFQLVNGEAAIFADQAFDEYYSINTKITYGAMAIHHILESDIANKPFYTTFKLPGDVQYIIGHNVDYDIEAITKCGVNTKSIKAICTLALARKVWPHEAHNISALTYMLLEGSDIARKKLRSAHNAKQDVLLTGFILKSIIRALNIQTIEELYRASEDARIPTIINFGKYKGTEIKFLPPDYKRWLTNQPDIDPYLRKALEK</sequence>
<proteinExistence type="predicted"/>
<dbReference type="InterPro" id="IPR036397">
    <property type="entry name" value="RNaseH_sf"/>
</dbReference>
<evidence type="ECO:0000313" key="2">
    <source>
        <dbReference type="Proteomes" id="UP000245974"/>
    </source>
</evidence>
<dbReference type="OrthoDB" id="7822240at2"/>
<dbReference type="Proteomes" id="UP000245974">
    <property type="component" value="Unassembled WGS sequence"/>
</dbReference>
<organism evidence="1 2">
    <name type="scientific">Acinetobacter stercoris</name>
    <dbReference type="NCBI Taxonomy" id="2126983"/>
    <lineage>
        <taxon>Bacteria</taxon>
        <taxon>Pseudomonadati</taxon>
        <taxon>Pseudomonadota</taxon>
        <taxon>Gammaproteobacteria</taxon>
        <taxon>Moraxellales</taxon>
        <taxon>Moraxellaceae</taxon>
        <taxon>Acinetobacter</taxon>
    </lineage>
</organism>
<accession>A0A2U3N299</accession>
<reference evidence="2" key="1">
    <citation type="submission" date="2018-03" db="EMBL/GenBank/DDBJ databases">
        <authorList>
            <person name="Blom J."/>
        </authorList>
    </citation>
    <scope>NUCLEOTIDE SEQUENCE [LARGE SCALE GENOMIC DNA]</scope>
    <source>
        <strain evidence="2">KPC-SM-21</strain>
    </source>
</reference>